<evidence type="ECO:0000256" key="4">
    <source>
        <dbReference type="ARBA" id="ARBA00019078"/>
    </source>
</evidence>
<evidence type="ECO:0000313" key="11">
    <source>
        <dbReference type="EMBL" id="OYQ27621.1"/>
    </source>
</evidence>
<keyword evidence="5 8" id="KW-0812">Transmembrane</keyword>
<evidence type="ECO:0000259" key="10">
    <source>
        <dbReference type="Pfam" id="PF07291"/>
    </source>
</evidence>
<evidence type="ECO:0000256" key="3">
    <source>
        <dbReference type="ARBA" id="ARBA00004856"/>
    </source>
</evidence>
<evidence type="ECO:0000256" key="2">
    <source>
        <dbReference type="ARBA" id="ARBA00004141"/>
    </source>
</evidence>
<accession>A0A255YEJ2</accession>
<feature type="domain" description="Glutaredoxin" evidence="9">
    <location>
        <begin position="21"/>
        <end position="71"/>
    </location>
</feature>
<dbReference type="Pfam" id="PF00462">
    <property type="entry name" value="Glutaredoxin"/>
    <property type="match status" value="1"/>
</dbReference>
<evidence type="ECO:0000256" key="7">
    <source>
        <dbReference type="ARBA" id="ARBA00023136"/>
    </source>
</evidence>
<dbReference type="GO" id="GO:0030416">
    <property type="term" value="P:methylamine metabolic process"/>
    <property type="evidence" value="ECO:0007669"/>
    <property type="project" value="InterPro"/>
</dbReference>
<protein>
    <recommendedName>
        <fullName evidence="4">Methylamine utilization protein MauE</fullName>
    </recommendedName>
</protein>
<comment type="caution">
    <text evidence="11">The sequence shown here is derived from an EMBL/GenBank/DDBJ whole genome shotgun (WGS) entry which is preliminary data.</text>
</comment>
<dbReference type="InterPro" id="IPR036249">
    <property type="entry name" value="Thioredoxin-like_sf"/>
</dbReference>
<sequence length="247" mass="26707">MDAQLPRTALLVRMALPDHVCSWGLKARHLLRMAGFRFEERLLTSRAEVEAFKAAHGVKTTPQVWIAGQRIGGHDDLRQFLGLKLHDPKALTYRPVIALFAMAGAMAMAFSQASMGSPFTLHAVEWAAALAMCLLAFLKLKDIEGFVTGFLGYDLLARAWLPYAHVYAWAEAAAGLLMLSGQLVWLGSAIALFIGSIGAVSVIKAVYIERRSLTCACVGGGSNVPLGFVSLLENLMMLAMAGWMLAA</sequence>
<comment type="pathway">
    <text evidence="3">One-carbon metabolism; methylamine degradation.</text>
</comment>
<evidence type="ECO:0000256" key="1">
    <source>
        <dbReference type="ARBA" id="ARBA00003475"/>
    </source>
</evidence>
<dbReference type="InterPro" id="IPR002109">
    <property type="entry name" value="Glutaredoxin"/>
</dbReference>
<evidence type="ECO:0000313" key="12">
    <source>
        <dbReference type="Proteomes" id="UP000216991"/>
    </source>
</evidence>
<dbReference type="PROSITE" id="PS51354">
    <property type="entry name" value="GLUTAREDOXIN_2"/>
    <property type="match status" value="1"/>
</dbReference>
<feature type="transmembrane region" description="Helical" evidence="8">
    <location>
        <begin position="91"/>
        <end position="113"/>
    </location>
</feature>
<organism evidence="11 12">
    <name type="scientific">Sandarakinorhabdus cyanobacteriorum</name>
    <dbReference type="NCBI Taxonomy" id="1981098"/>
    <lineage>
        <taxon>Bacteria</taxon>
        <taxon>Pseudomonadati</taxon>
        <taxon>Pseudomonadota</taxon>
        <taxon>Alphaproteobacteria</taxon>
        <taxon>Sphingomonadales</taxon>
        <taxon>Sphingosinicellaceae</taxon>
        <taxon>Sandarakinorhabdus</taxon>
    </lineage>
</organism>
<evidence type="ECO:0000256" key="8">
    <source>
        <dbReference type="SAM" id="Phobius"/>
    </source>
</evidence>
<feature type="transmembrane region" description="Helical" evidence="8">
    <location>
        <begin position="119"/>
        <end position="138"/>
    </location>
</feature>
<dbReference type="InterPro" id="IPR009908">
    <property type="entry name" value="Methylamine_util_MauE"/>
</dbReference>
<name>A0A255YEJ2_9SPHN</name>
<evidence type="ECO:0000256" key="5">
    <source>
        <dbReference type="ARBA" id="ARBA00022692"/>
    </source>
</evidence>
<dbReference type="OrthoDB" id="527973at2"/>
<keyword evidence="6 8" id="KW-1133">Transmembrane helix</keyword>
<dbReference type="Gene3D" id="3.40.30.10">
    <property type="entry name" value="Glutaredoxin"/>
    <property type="match status" value="1"/>
</dbReference>
<comment type="subcellular location">
    <subcellularLocation>
        <location evidence="2">Membrane</location>
        <topology evidence="2">Multi-pass membrane protein</topology>
    </subcellularLocation>
</comment>
<dbReference type="EMBL" id="NOXT01000113">
    <property type="protein sequence ID" value="OYQ27621.1"/>
    <property type="molecule type" value="Genomic_DNA"/>
</dbReference>
<evidence type="ECO:0000259" key="9">
    <source>
        <dbReference type="Pfam" id="PF00462"/>
    </source>
</evidence>
<feature type="transmembrane region" description="Helical" evidence="8">
    <location>
        <begin position="182"/>
        <end position="203"/>
    </location>
</feature>
<feature type="transmembrane region" description="Helical" evidence="8">
    <location>
        <begin position="224"/>
        <end position="246"/>
    </location>
</feature>
<keyword evidence="12" id="KW-1185">Reference proteome</keyword>
<comment type="function">
    <text evidence="1">May be specifically involved in the processing, transport, and/or maturation of the MADH beta-subunit.</text>
</comment>
<dbReference type="AlphaFoldDB" id="A0A255YEJ2"/>
<dbReference type="GO" id="GO:0016020">
    <property type="term" value="C:membrane"/>
    <property type="evidence" value="ECO:0007669"/>
    <property type="project" value="UniProtKB-SubCell"/>
</dbReference>
<feature type="transmembrane region" description="Helical" evidence="8">
    <location>
        <begin position="150"/>
        <end position="170"/>
    </location>
</feature>
<dbReference type="Proteomes" id="UP000216991">
    <property type="component" value="Unassembled WGS sequence"/>
</dbReference>
<feature type="domain" description="Methylamine utilisation protein MauE" evidence="10">
    <location>
        <begin position="120"/>
        <end position="246"/>
    </location>
</feature>
<dbReference type="SUPFAM" id="SSF52833">
    <property type="entry name" value="Thioredoxin-like"/>
    <property type="match status" value="1"/>
</dbReference>
<keyword evidence="7 8" id="KW-0472">Membrane</keyword>
<dbReference type="Pfam" id="PF07291">
    <property type="entry name" value="MauE"/>
    <property type="match status" value="1"/>
</dbReference>
<gene>
    <name evidence="11" type="ORF">CHU93_10155</name>
</gene>
<reference evidence="11 12" key="1">
    <citation type="submission" date="2017-07" db="EMBL/GenBank/DDBJ databases">
        <title>Sandarakinorhabdus cyanobacteriorum sp. nov., a novel bacterium isolated from cyanobacterial aggregates in a eutrophic lake.</title>
        <authorList>
            <person name="Cai H."/>
        </authorList>
    </citation>
    <scope>NUCLEOTIDE SEQUENCE [LARGE SCALE GENOMIC DNA]</scope>
    <source>
        <strain evidence="11 12">TH057</strain>
    </source>
</reference>
<proteinExistence type="predicted"/>
<evidence type="ECO:0000256" key="6">
    <source>
        <dbReference type="ARBA" id="ARBA00022989"/>
    </source>
</evidence>
<dbReference type="RefSeq" id="WP_094473942.1">
    <property type="nucleotide sequence ID" value="NZ_NOXT01000113.1"/>
</dbReference>